<reference evidence="1 2" key="1">
    <citation type="journal article" date="2015" name="BMC Genomics">
        <title>Gene expression during zombie ant biting behavior reflects the complexity underlying fungal parasitic behavioral manipulation.</title>
        <authorList>
            <person name="de Bekker C."/>
            <person name="Ohm R.A."/>
            <person name="Loreto R.G."/>
            <person name="Sebastian A."/>
            <person name="Albert I."/>
            <person name="Merrow M."/>
            <person name="Brachmann A."/>
            <person name="Hughes D.P."/>
        </authorList>
    </citation>
    <scope>NUCLEOTIDE SEQUENCE [LARGE SCALE GENOMIC DNA]</scope>
    <source>
        <strain evidence="1 2">SC16a</strain>
    </source>
</reference>
<comment type="caution">
    <text evidence="1">The sequence shown here is derived from an EMBL/GenBank/DDBJ whole genome shotgun (WGS) entry which is preliminary data.</text>
</comment>
<name>A0A2A9PF69_OPHUN</name>
<accession>A0A2A9PF69</accession>
<reference evidence="1 2" key="2">
    <citation type="journal article" date="2017" name="Sci. Rep.">
        <title>Ant-infecting Ophiocordyceps genomes reveal a high diversity of potential behavioral manipulation genes and a possible major role for enterotoxins.</title>
        <authorList>
            <person name="de Bekker C."/>
            <person name="Ohm R.A."/>
            <person name="Evans H.C."/>
            <person name="Brachmann A."/>
            <person name="Hughes D.P."/>
        </authorList>
    </citation>
    <scope>NUCLEOTIDE SEQUENCE [LARGE SCALE GENOMIC DNA]</scope>
    <source>
        <strain evidence="1 2">SC16a</strain>
    </source>
</reference>
<dbReference type="EMBL" id="LAZP02000149">
    <property type="protein sequence ID" value="PFH60135.1"/>
    <property type="molecule type" value="Genomic_DNA"/>
</dbReference>
<evidence type="ECO:0000313" key="1">
    <source>
        <dbReference type="EMBL" id="PFH60135.1"/>
    </source>
</evidence>
<keyword evidence="2" id="KW-1185">Reference proteome</keyword>
<proteinExistence type="predicted"/>
<dbReference type="Proteomes" id="UP000037136">
    <property type="component" value="Unassembled WGS sequence"/>
</dbReference>
<sequence length="81" mass="8951">MPLLDAPRRYQPFPAVQKNKSVMNDELDDLHRPVSAGVVLPLFLTSQKKKKKRCVIVSCDLLPTADGDVTLQIDSTADKSS</sequence>
<organism evidence="1 2">
    <name type="scientific">Ophiocordyceps unilateralis</name>
    <name type="common">Zombie-ant fungus</name>
    <name type="synonym">Torrubia unilateralis</name>
    <dbReference type="NCBI Taxonomy" id="268505"/>
    <lineage>
        <taxon>Eukaryota</taxon>
        <taxon>Fungi</taxon>
        <taxon>Dikarya</taxon>
        <taxon>Ascomycota</taxon>
        <taxon>Pezizomycotina</taxon>
        <taxon>Sordariomycetes</taxon>
        <taxon>Hypocreomycetidae</taxon>
        <taxon>Hypocreales</taxon>
        <taxon>Ophiocordycipitaceae</taxon>
        <taxon>Ophiocordyceps</taxon>
    </lineage>
</organism>
<protein>
    <submittedName>
        <fullName evidence="1">Uncharacterized protein</fullName>
    </submittedName>
</protein>
<gene>
    <name evidence="1" type="ORF">XA68_11408</name>
</gene>
<dbReference type="AlphaFoldDB" id="A0A2A9PF69"/>
<evidence type="ECO:0000313" key="2">
    <source>
        <dbReference type="Proteomes" id="UP000037136"/>
    </source>
</evidence>